<evidence type="ECO:0000313" key="4">
    <source>
        <dbReference type="Proteomes" id="UP000228934"/>
    </source>
</evidence>
<gene>
    <name evidence="3" type="ORF">AB205_0137060</name>
</gene>
<name>A0A2G9RKS3_AQUCT</name>
<feature type="non-terminal residue" evidence="3">
    <location>
        <position position="1"/>
    </location>
</feature>
<dbReference type="AlphaFoldDB" id="A0A2G9RKS3"/>
<evidence type="ECO:0000256" key="2">
    <source>
        <dbReference type="SAM" id="Phobius"/>
    </source>
</evidence>
<dbReference type="EMBL" id="KV934207">
    <property type="protein sequence ID" value="PIO28492.1"/>
    <property type="molecule type" value="Genomic_DNA"/>
</dbReference>
<reference evidence="4" key="1">
    <citation type="journal article" date="2017" name="Nat. Commun.">
        <title>The North American bullfrog draft genome provides insight into hormonal regulation of long noncoding RNA.</title>
        <authorList>
            <person name="Hammond S.A."/>
            <person name="Warren R.L."/>
            <person name="Vandervalk B.P."/>
            <person name="Kucuk E."/>
            <person name="Khan H."/>
            <person name="Gibb E.A."/>
            <person name="Pandoh P."/>
            <person name="Kirk H."/>
            <person name="Zhao Y."/>
            <person name="Jones M."/>
            <person name="Mungall A.J."/>
            <person name="Coope R."/>
            <person name="Pleasance S."/>
            <person name="Moore R.A."/>
            <person name="Holt R.A."/>
            <person name="Round J.M."/>
            <person name="Ohora S."/>
            <person name="Walle B.V."/>
            <person name="Veldhoen N."/>
            <person name="Helbing C.C."/>
            <person name="Birol I."/>
        </authorList>
    </citation>
    <scope>NUCLEOTIDE SEQUENCE [LARGE SCALE GENOMIC DNA]</scope>
</reference>
<keyword evidence="2" id="KW-0812">Transmembrane</keyword>
<keyword evidence="2" id="KW-1133">Transmembrane helix</keyword>
<organism evidence="3 4">
    <name type="scientific">Aquarana catesbeiana</name>
    <name type="common">American bullfrog</name>
    <name type="synonym">Rana catesbeiana</name>
    <dbReference type="NCBI Taxonomy" id="8400"/>
    <lineage>
        <taxon>Eukaryota</taxon>
        <taxon>Metazoa</taxon>
        <taxon>Chordata</taxon>
        <taxon>Craniata</taxon>
        <taxon>Vertebrata</taxon>
        <taxon>Euteleostomi</taxon>
        <taxon>Amphibia</taxon>
        <taxon>Batrachia</taxon>
        <taxon>Anura</taxon>
        <taxon>Neobatrachia</taxon>
        <taxon>Ranoidea</taxon>
        <taxon>Ranidae</taxon>
        <taxon>Aquarana</taxon>
    </lineage>
</organism>
<protein>
    <submittedName>
        <fullName evidence="3">Uncharacterized protein</fullName>
    </submittedName>
</protein>
<evidence type="ECO:0000313" key="3">
    <source>
        <dbReference type="EMBL" id="PIO28492.1"/>
    </source>
</evidence>
<feature type="region of interest" description="Disordered" evidence="1">
    <location>
        <begin position="38"/>
        <end position="71"/>
    </location>
</feature>
<dbReference type="Proteomes" id="UP000228934">
    <property type="component" value="Unassembled WGS sequence"/>
</dbReference>
<proteinExistence type="predicted"/>
<accession>A0A2G9RKS3</accession>
<keyword evidence="2" id="KW-0472">Membrane</keyword>
<feature type="compositionally biased region" description="Low complexity" evidence="1">
    <location>
        <begin position="50"/>
        <end position="63"/>
    </location>
</feature>
<evidence type="ECO:0000256" key="1">
    <source>
        <dbReference type="SAM" id="MobiDB-lite"/>
    </source>
</evidence>
<feature type="transmembrane region" description="Helical" evidence="2">
    <location>
        <begin position="231"/>
        <end position="248"/>
    </location>
</feature>
<keyword evidence="4" id="KW-1185">Reference proteome</keyword>
<sequence>GRTGKQVPLLPHEKELLAAVGEDEINQLLAHQDRIQAQRHRRQRVEEQESSTSSTCSVIQSEGETQEEEAEAATPTCEVFILQLHPLDEGLDLPASGWADCPSSPMVSTGHVLLHPSSISPHLDTPICTSSPVHPSPPAPEQVHIPHPPEPHVADYLRHIVEVQERQYALTRRLCHSLAHHNRWQLRHYVALERYQRSLRIQLEATRYLGDQMAGINMSLQRLVTRLGENVLNLIFFYFNFLFVLFMLKIKKIVQK</sequence>